<evidence type="ECO:0000256" key="1">
    <source>
        <dbReference type="ARBA" id="ARBA00004418"/>
    </source>
</evidence>
<evidence type="ECO:0000256" key="2">
    <source>
        <dbReference type="ARBA" id="ARBA00005695"/>
    </source>
</evidence>
<keyword evidence="7" id="KW-1185">Reference proteome</keyword>
<dbReference type="Gene3D" id="3.10.105.10">
    <property type="entry name" value="Dipeptide-binding Protein, Domain 3"/>
    <property type="match status" value="1"/>
</dbReference>
<organism evidence="6 7">
    <name type="scientific">Belnapia mucosa</name>
    <dbReference type="NCBI Taxonomy" id="2804532"/>
    <lineage>
        <taxon>Bacteria</taxon>
        <taxon>Pseudomonadati</taxon>
        <taxon>Pseudomonadota</taxon>
        <taxon>Alphaproteobacteria</taxon>
        <taxon>Acetobacterales</taxon>
        <taxon>Roseomonadaceae</taxon>
        <taxon>Belnapia</taxon>
    </lineage>
</organism>
<dbReference type="RefSeq" id="WP_202828102.1">
    <property type="nucleotide sequence ID" value="NZ_JAEUXJ010000014.1"/>
</dbReference>
<feature type="chain" id="PRO_5045997478" evidence="4">
    <location>
        <begin position="25"/>
        <end position="527"/>
    </location>
</feature>
<dbReference type="Proteomes" id="UP000606490">
    <property type="component" value="Unassembled WGS sequence"/>
</dbReference>
<dbReference type="SUPFAM" id="SSF53850">
    <property type="entry name" value="Periplasmic binding protein-like II"/>
    <property type="match status" value="1"/>
</dbReference>
<dbReference type="EMBL" id="JAEUXJ010000014">
    <property type="protein sequence ID" value="MBL6458360.1"/>
    <property type="molecule type" value="Genomic_DNA"/>
</dbReference>
<dbReference type="CDD" id="cd08502">
    <property type="entry name" value="PBP2_NikA_DppA_OppA_like_16"/>
    <property type="match status" value="1"/>
</dbReference>
<dbReference type="PANTHER" id="PTHR30290:SF38">
    <property type="entry name" value="D,D-DIPEPTIDE-BINDING PERIPLASMIC PROTEIN DDPA-RELATED"/>
    <property type="match status" value="1"/>
</dbReference>
<evidence type="ECO:0000259" key="5">
    <source>
        <dbReference type="Pfam" id="PF00496"/>
    </source>
</evidence>
<evidence type="ECO:0000256" key="4">
    <source>
        <dbReference type="SAM" id="SignalP"/>
    </source>
</evidence>
<dbReference type="Pfam" id="PF00496">
    <property type="entry name" value="SBP_bac_5"/>
    <property type="match status" value="1"/>
</dbReference>
<feature type="signal peptide" evidence="4">
    <location>
        <begin position="1"/>
        <end position="24"/>
    </location>
</feature>
<accession>A0ABS1V9N5</accession>
<keyword evidence="3 4" id="KW-0732">Signal</keyword>
<dbReference type="InterPro" id="IPR000914">
    <property type="entry name" value="SBP_5_dom"/>
</dbReference>
<dbReference type="Gene3D" id="3.40.190.10">
    <property type="entry name" value="Periplasmic binding protein-like II"/>
    <property type="match status" value="1"/>
</dbReference>
<gene>
    <name evidence="6" type="ORF">JMJ55_23765</name>
</gene>
<sequence length="527" mass="58125">MRRWLLAGLAAIALSGSLQGVALAQTQGSVLRVVPSADLTELDPTRGANLVSRLYSQMVFDTLFALDSQLRPRPLMLESSQASADGLQWTLTLRPGLRFHNGQPVTSRDVVASLQRWMGSTSIGGQLKARLASLEAADGRQMVLRLKEPFGLVEYILAGPGAPIAAIMPEADATRPIGSPLPNPIGSGPFRYLPQERVIGHRAVFERNPDYQPRAEPPDGLAGARIVKVDRVEWIVMPDAVTAANALVTGEADIWEQVTPDLAPFLAQRRIAVRRLSSLPSVTFVRPNFQLPPFNDIRARQALALLFDQREMLDAVAGDKVPSQPCWSFTVCGGPFSTEVGSEPYRQPDLARARALMREAGYRGEKLVLVATPQLPVIGQMAQVVEQRLRQIGVDVDVEMMDFAAMFPRIQVQNKPIGQGGYHLFTYYGAGAYWFHPLTNLSVDVSCPAAPWAGFPCDPEGERLRQAFFAAPDDAARSSAYTAFHRRMWEFLPYIPTGQFDVTSAFRRNVQGMLDAPFIAYWNIEKR</sequence>
<evidence type="ECO:0000256" key="3">
    <source>
        <dbReference type="ARBA" id="ARBA00022729"/>
    </source>
</evidence>
<comment type="caution">
    <text evidence="6">The sequence shown here is derived from an EMBL/GenBank/DDBJ whole genome shotgun (WGS) entry which is preliminary data.</text>
</comment>
<evidence type="ECO:0000313" key="7">
    <source>
        <dbReference type="Proteomes" id="UP000606490"/>
    </source>
</evidence>
<protein>
    <submittedName>
        <fullName evidence="6">ABC transporter substrate-binding protein</fullName>
    </submittedName>
</protein>
<dbReference type="PANTHER" id="PTHR30290">
    <property type="entry name" value="PERIPLASMIC BINDING COMPONENT OF ABC TRANSPORTER"/>
    <property type="match status" value="1"/>
</dbReference>
<name>A0ABS1V9N5_9PROT</name>
<reference evidence="6 7" key="1">
    <citation type="submission" date="2021-01" db="EMBL/GenBank/DDBJ databases">
        <title>Belnapia mucosa sp. nov. and Belnapia arida sp. nov., isolated from the Tabernas Desert (Almeria, Spain).</title>
        <authorList>
            <person name="Molina-Menor E."/>
            <person name="Vidal-Verdu A."/>
            <person name="Calonge A."/>
            <person name="Satari L."/>
            <person name="Pereto Magraner J."/>
            <person name="Porcar Miralles M."/>
        </authorList>
    </citation>
    <scope>NUCLEOTIDE SEQUENCE [LARGE SCALE GENOMIC DNA]</scope>
    <source>
        <strain evidence="6 7">T6</strain>
    </source>
</reference>
<dbReference type="PIRSF" id="PIRSF002741">
    <property type="entry name" value="MppA"/>
    <property type="match status" value="1"/>
</dbReference>
<comment type="subcellular location">
    <subcellularLocation>
        <location evidence="1">Periplasm</location>
    </subcellularLocation>
</comment>
<dbReference type="InterPro" id="IPR039424">
    <property type="entry name" value="SBP_5"/>
</dbReference>
<comment type="similarity">
    <text evidence="2">Belongs to the bacterial solute-binding protein 5 family.</text>
</comment>
<dbReference type="InterPro" id="IPR030678">
    <property type="entry name" value="Peptide/Ni-bd"/>
</dbReference>
<feature type="domain" description="Solute-binding protein family 5" evidence="5">
    <location>
        <begin position="72"/>
        <end position="441"/>
    </location>
</feature>
<proteinExistence type="inferred from homology"/>
<evidence type="ECO:0000313" key="6">
    <source>
        <dbReference type="EMBL" id="MBL6458360.1"/>
    </source>
</evidence>